<reference evidence="2 3" key="1">
    <citation type="submission" date="2020-08" db="EMBL/GenBank/DDBJ databases">
        <title>Genomic Encyclopedia of Type Strains, Phase IV (KMG-IV): sequencing the most valuable type-strain genomes for metagenomic binning, comparative biology and taxonomic classification.</title>
        <authorList>
            <person name="Goeker M."/>
        </authorList>
    </citation>
    <scope>NUCLEOTIDE SEQUENCE [LARGE SCALE GENOMIC DNA]</scope>
    <source>
        <strain evidence="2 3">DSM 103733</strain>
    </source>
</reference>
<sequence length="226" mass="25181">MPKGFSEERIKKALDEINKTPFRSLHWKQQLTSVEFWAFGLLFGSLALCFASALAFHFGILSRHIAFPTSIVSLAIAEVGFWIMAARNAWSGFREADQNVTRRNSSAILADVRLISVCRTLSTDELSFLSKRIQLNADQLRSRIGFLIGPVDKVGTVPLAIGTIWALLKAPEVTQAKTPVTIIVLFGLVLFYLTALLFTMRSHRIDECAQVLELAESQVSQIEIDV</sequence>
<dbReference type="Proteomes" id="UP000538666">
    <property type="component" value="Unassembled WGS sequence"/>
</dbReference>
<keyword evidence="3" id="KW-1185">Reference proteome</keyword>
<name>A0A841JSM3_9BACT</name>
<dbReference type="OrthoDB" id="9948528at2"/>
<accession>A0A841JSM3</accession>
<keyword evidence="1" id="KW-0812">Transmembrane</keyword>
<dbReference type="EMBL" id="JACHEK010000004">
    <property type="protein sequence ID" value="MBB6144306.1"/>
    <property type="molecule type" value="Genomic_DNA"/>
</dbReference>
<evidence type="ECO:0000256" key="1">
    <source>
        <dbReference type="SAM" id="Phobius"/>
    </source>
</evidence>
<feature type="transmembrane region" description="Helical" evidence="1">
    <location>
        <begin position="36"/>
        <end position="59"/>
    </location>
</feature>
<feature type="transmembrane region" description="Helical" evidence="1">
    <location>
        <begin position="65"/>
        <end position="85"/>
    </location>
</feature>
<evidence type="ECO:0000313" key="3">
    <source>
        <dbReference type="Proteomes" id="UP000538666"/>
    </source>
</evidence>
<feature type="transmembrane region" description="Helical" evidence="1">
    <location>
        <begin position="144"/>
        <end position="168"/>
    </location>
</feature>
<keyword evidence="1" id="KW-0472">Membrane</keyword>
<comment type="caution">
    <text evidence="2">The sequence shown here is derived from an EMBL/GenBank/DDBJ whole genome shotgun (WGS) entry which is preliminary data.</text>
</comment>
<gene>
    <name evidence="2" type="ORF">HNQ77_002258</name>
</gene>
<dbReference type="AlphaFoldDB" id="A0A841JSM3"/>
<organism evidence="2 3">
    <name type="scientific">Silvibacterium bohemicum</name>
    <dbReference type="NCBI Taxonomy" id="1577686"/>
    <lineage>
        <taxon>Bacteria</taxon>
        <taxon>Pseudomonadati</taxon>
        <taxon>Acidobacteriota</taxon>
        <taxon>Terriglobia</taxon>
        <taxon>Terriglobales</taxon>
        <taxon>Acidobacteriaceae</taxon>
        <taxon>Silvibacterium</taxon>
    </lineage>
</organism>
<keyword evidence="1" id="KW-1133">Transmembrane helix</keyword>
<proteinExistence type="predicted"/>
<evidence type="ECO:0000313" key="2">
    <source>
        <dbReference type="EMBL" id="MBB6144306.1"/>
    </source>
</evidence>
<protein>
    <submittedName>
        <fullName evidence="2">Uncharacterized protein</fullName>
    </submittedName>
</protein>
<feature type="transmembrane region" description="Helical" evidence="1">
    <location>
        <begin position="180"/>
        <end position="198"/>
    </location>
</feature>
<dbReference type="RefSeq" id="WP_156185888.1">
    <property type="nucleotide sequence ID" value="NZ_JACHEK010000004.1"/>
</dbReference>